<sequence length="125" mass="14096">LNEDRDIIIPLPKPWLMKAHSIILMNTAALKIQITQEFLQAHIVLIKNFTDFTTTTNKTTTTKITTRINKITNIKITTTMNIATKITANIATSTKISSFKSNNLCYRSFISQGFEEATSFRNIAS</sequence>
<dbReference type="AlphaFoldDB" id="A0A367IQ76"/>
<gene>
    <name evidence="1" type="ORF">CU098_006916</name>
</gene>
<dbReference type="EMBL" id="PJQM01006454">
    <property type="protein sequence ID" value="RCH79651.1"/>
    <property type="molecule type" value="Genomic_DNA"/>
</dbReference>
<name>A0A367IQ76_RHIST</name>
<organism evidence="1 2">
    <name type="scientific">Rhizopus stolonifer</name>
    <name type="common">Rhizopus nigricans</name>
    <dbReference type="NCBI Taxonomy" id="4846"/>
    <lineage>
        <taxon>Eukaryota</taxon>
        <taxon>Fungi</taxon>
        <taxon>Fungi incertae sedis</taxon>
        <taxon>Mucoromycota</taxon>
        <taxon>Mucoromycotina</taxon>
        <taxon>Mucoromycetes</taxon>
        <taxon>Mucorales</taxon>
        <taxon>Mucorineae</taxon>
        <taxon>Rhizopodaceae</taxon>
        <taxon>Rhizopus</taxon>
    </lineage>
</organism>
<proteinExistence type="predicted"/>
<reference evidence="1 2" key="1">
    <citation type="journal article" date="2018" name="G3 (Bethesda)">
        <title>Phylogenetic and Phylogenomic Definition of Rhizopus Species.</title>
        <authorList>
            <person name="Gryganskyi A.P."/>
            <person name="Golan J."/>
            <person name="Dolatabadi S."/>
            <person name="Mondo S."/>
            <person name="Robb S."/>
            <person name="Idnurm A."/>
            <person name="Muszewska A."/>
            <person name="Steczkiewicz K."/>
            <person name="Masonjones S."/>
            <person name="Liao H.L."/>
            <person name="Gajdeczka M.T."/>
            <person name="Anike F."/>
            <person name="Vuek A."/>
            <person name="Anishchenko I.M."/>
            <person name="Voigt K."/>
            <person name="de Hoog G.S."/>
            <person name="Smith M.E."/>
            <person name="Heitman J."/>
            <person name="Vilgalys R."/>
            <person name="Stajich J.E."/>
        </authorList>
    </citation>
    <scope>NUCLEOTIDE SEQUENCE [LARGE SCALE GENOMIC DNA]</scope>
    <source>
        <strain evidence="1 2">LSU 92-RS-03</strain>
    </source>
</reference>
<feature type="non-terminal residue" evidence="1">
    <location>
        <position position="1"/>
    </location>
</feature>
<evidence type="ECO:0000313" key="1">
    <source>
        <dbReference type="EMBL" id="RCH79651.1"/>
    </source>
</evidence>
<dbReference type="Proteomes" id="UP000253551">
    <property type="component" value="Unassembled WGS sequence"/>
</dbReference>
<comment type="caution">
    <text evidence="1">The sequence shown here is derived from an EMBL/GenBank/DDBJ whole genome shotgun (WGS) entry which is preliminary data.</text>
</comment>
<keyword evidence="2" id="KW-1185">Reference proteome</keyword>
<accession>A0A367IQ76</accession>
<evidence type="ECO:0000313" key="2">
    <source>
        <dbReference type="Proteomes" id="UP000253551"/>
    </source>
</evidence>
<protein>
    <submittedName>
        <fullName evidence="1">Uncharacterized protein</fullName>
    </submittedName>
</protein>